<dbReference type="SUPFAM" id="SSF63446">
    <property type="entry name" value="Type I dockerin domain"/>
    <property type="match status" value="1"/>
</dbReference>
<accession>A0A9D1I3Y2</accession>
<evidence type="ECO:0000313" key="3">
    <source>
        <dbReference type="EMBL" id="HIU27512.1"/>
    </source>
</evidence>
<dbReference type="SMART" id="SM00287">
    <property type="entry name" value="SH3b"/>
    <property type="match status" value="2"/>
</dbReference>
<dbReference type="PANTHER" id="PTHR34408">
    <property type="entry name" value="FAMILY PROTEIN, PUTATIVE-RELATED"/>
    <property type="match status" value="1"/>
</dbReference>
<feature type="domain" description="Dockerin" evidence="1">
    <location>
        <begin position="656"/>
        <end position="723"/>
    </location>
</feature>
<dbReference type="AlphaFoldDB" id="A0A9D1I3Y2"/>
<dbReference type="InterPro" id="IPR052354">
    <property type="entry name" value="Cell_Wall_Dynamics_Protein"/>
</dbReference>
<dbReference type="GO" id="GO:0000272">
    <property type="term" value="P:polysaccharide catabolic process"/>
    <property type="evidence" value="ECO:0007669"/>
    <property type="project" value="InterPro"/>
</dbReference>
<dbReference type="Gene3D" id="1.10.1330.10">
    <property type="entry name" value="Dockerin domain"/>
    <property type="match status" value="1"/>
</dbReference>
<dbReference type="EMBL" id="DVMO01000057">
    <property type="protein sequence ID" value="HIU27512.1"/>
    <property type="molecule type" value="Genomic_DNA"/>
</dbReference>
<comment type="caution">
    <text evidence="3">The sequence shown here is derived from an EMBL/GenBank/DDBJ whole genome shotgun (WGS) entry which is preliminary data.</text>
</comment>
<reference evidence="3" key="2">
    <citation type="journal article" date="2021" name="PeerJ">
        <title>Extensive microbial diversity within the chicken gut microbiome revealed by metagenomics and culture.</title>
        <authorList>
            <person name="Gilroy R."/>
            <person name="Ravi A."/>
            <person name="Getino M."/>
            <person name="Pursley I."/>
            <person name="Horton D.L."/>
            <person name="Alikhan N.F."/>
            <person name="Baker D."/>
            <person name="Gharbi K."/>
            <person name="Hall N."/>
            <person name="Watson M."/>
            <person name="Adriaenssens E.M."/>
            <person name="Foster-Nyarko E."/>
            <person name="Jarju S."/>
            <person name="Secka A."/>
            <person name="Antonio M."/>
            <person name="Oren A."/>
            <person name="Chaudhuri R.R."/>
            <person name="La Ragione R."/>
            <person name="Hildebrand F."/>
            <person name="Pallen M.J."/>
        </authorList>
    </citation>
    <scope>NUCLEOTIDE SEQUENCE</scope>
    <source>
        <strain evidence="3">11300</strain>
    </source>
</reference>
<dbReference type="InterPro" id="IPR025883">
    <property type="entry name" value="Cadherin-like_domain"/>
</dbReference>
<name>A0A9D1I3Y2_9FIRM</name>
<organism evidence="3 4">
    <name type="scientific">Candidatus Fimisoma avicola</name>
    <dbReference type="NCBI Taxonomy" id="2840826"/>
    <lineage>
        <taxon>Bacteria</taxon>
        <taxon>Bacillati</taxon>
        <taxon>Bacillota</taxon>
        <taxon>Clostridia</taxon>
        <taxon>Eubacteriales</taxon>
        <taxon>Candidatus Fimisoma</taxon>
    </lineage>
</organism>
<dbReference type="Pfam" id="PF00404">
    <property type="entry name" value="Dockerin_1"/>
    <property type="match status" value="1"/>
</dbReference>
<dbReference type="Gene3D" id="2.30.30.40">
    <property type="entry name" value="SH3 Domains"/>
    <property type="match status" value="2"/>
</dbReference>
<reference evidence="3" key="1">
    <citation type="submission" date="2020-10" db="EMBL/GenBank/DDBJ databases">
        <authorList>
            <person name="Gilroy R."/>
        </authorList>
    </citation>
    <scope>NUCLEOTIDE SEQUENCE</scope>
    <source>
        <strain evidence="3">11300</strain>
    </source>
</reference>
<dbReference type="PANTHER" id="PTHR34408:SF1">
    <property type="entry name" value="GLYCOSYL HYDROLASE FAMILY 19 DOMAIN-CONTAINING PROTEIN HI_1415"/>
    <property type="match status" value="1"/>
</dbReference>
<evidence type="ECO:0000259" key="2">
    <source>
        <dbReference type="PROSITE" id="PS51781"/>
    </source>
</evidence>
<dbReference type="Pfam" id="PF12733">
    <property type="entry name" value="Cadherin-like"/>
    <property type="match status" value="1"/>
</dbReference>
<dbReference type="CDD" id="cd14256">
    <property type="entry name" value="Dockerin_I"/>
    <property type="match status" value="1"/>
</dbReference>
<evidence type="ECO:0000313" key="4">
    <source>
        <dbReference type="Proteomes" id="UP000824091"/>
    </source>
</evidence>
<evidence type="ECO:0000259" key="1">
    <source>
        <dbReference type="PROSITE" id="PS51766"/>
    </source>
</evidence>
<dbReference type="InterPro" id="IPR036439">
    <property type="entry name" value="Dockerin_dom_sf"/>
</dbReference>
<feature type="domain" description="SH3b" evidence="2">
    <location>
        <begin position="104"/>
        <end position="167"/>
    </location>
</feature>
<dbReference type="InterPro" id="IPR016134">
    <property type="entry name" value="Dockerin_dom"/>
</dbReference>
<dbReference type="Proteomes" id="UP000824091">
    <property type="component" value="Unassembled WGS sequence"/>
</dbReference>
<feature type="domain" description="SH3b" evidence="2">
    <location>
        <begin position="32"/>
        <end position="98"/>
    </location>
</feature>
<sequence>MTDRTHRNTSIIIIIAALILIWGLALMTADKAQAASVGVINIDIGVNVRSGPGTDYDIIGGISYGSSVTITGQSGNWYIINYNGRTGYISADYVTISSEEEFTQTTATVNSSIGLNVRSGPGTTYSVLYTLDNGTVVTVTDKEGDWYKISYNGQAGYVSGEYLILDENKDYVYDEDFEAALTAEGFPESYKYYLRQLHASHPEWVFKAHDTGLSWSDVIAKETASVSTNLVHKSSPDSWKSSEPGAVDSSGNYIEFDSGGWVAASKSIVEYYMDPRNFLTEGGIFQFMAHSYDSQTQTKSGLQQLVAGTFLADKFPEAGYDTYSDVLIYAAQQSGANPYVLASMILVEQGRDGSGNSISGKVSGYEGYYNFFNIGAYASGGRDAVTNGLIYASSGTSYNRPWNTRVKSIVGGAIYYATSYINNNQDTLYLKKFNVMNGLSSVATHQYMTNVAGASQEAANLRQGYDLDSAITFYIPVYSGMPTAACPAPGSGNNNYFLDSLSVSGYSLTPAFSMYTFEYELVVPSDTSYITVNASADDSGATVSGTGRVNLTGNVTEVDVVVTASSGVKKTYTITVARESSSGGADITSSEYTIGSNIAGVDLKTSVSTFKSNVTVPSGYTMKILDSDGREVTSGNVGTGMRAVLYSGSTAAKSHTIVIKGDVSGDGNCSSVDVLMTKRYIIRTYELTGAYFSGSDINGDGKVTSVDALYMQRHIVGSYTITN</sequence>
<dbReference type="GO" id="GO:0004553">
    <property type="term" value="F:hydrolase activity, hydrolyzing O-glycosyl compounds"/>
    <property type="evidence" value="ECO:0007669"/>
    <property type="project" value="InterPro"/>
</dbReference>
<dbReference type="InterPro" id="IPR002105">
    <property type="entry name" value="Dockerin_1_rpt"/>
</dbReference>
<dbReference type="Pfam" id="PF08239">
    <property type="entry name" value="SH3_3"/>
    <property type="match status" value="2"/>
</dbReference>
<dbReference type="InterPro" id="IPR003646">
    <property type="entry name" value="SH3-like_bac-type"/>
</dbReference>
<dbReference type="PROSITE" id="PS51781">
    <property type="entry name" value="SH3B"/>
    <property type="match status" value="2"/>
</dbReference>
<protein>
    <submittedName>
        <fullName evidence="3">SH3 domain-containing protein</fullName>
    </submittedName>
</protein>
<dbReference type="PROSITE" id="PS51766">
    <property type="entry name" value="DOCKERIN"/>
    <property type="match status" value="1"/>
</dbReference>
<gene>
    <name evidence="3" type="ORF">IAD16_03880</name>
</gene>
<proteinExistence type="predicted"/>